<name>A4BT86_9GAMM</name>
<organism evidence="1 2">
    <name type="scientific">Nitrococcus mobilis Nb-231</name>
    <dbReference type="NCBI Taxonomy" id="314278"/>
    <lineage>
        <taxon>Bacteria</taxon>
        <taxon>Pseudomonadati</taxon>
        <taxon>Pseudomonadota</taxon>
        <taxon>Gammaproteobacteria</taxon>
        <taxon>Chromatiales</taxon>
        <taxon>Ectothiorhodospiraceae</taxon>
        <taxon>Nitrococcus</taxon>
    </lineage>
</organism>
<keyword evidence="2" id="KW-1185">Reference proteome</keyword>
<dbReference type="AlphaFoldDB" id="A4BT86"/>
<evidence type="ECO:0000313" key="2">
    <source>
        <dbReference type="Proteomes" id="UP000003374"/>
    </source>
</evidence>
<protein>
    <submittedName>
        <fullName evidence="1">Uncharacterized protein</fullName>
    </submittedName>
</protein>
<proteinExistence type="predicted"/>
<sequence length="33" mass="3898">MAGDQLLGLANTKMGRLHEFTIWVIDDRRYFTE</sequence>
<dbReference type="EMBL" id="AAOF01000012">
    <property type="protein sequence ID" value="EAR21154.1"/>
    <property type="molecule type" value="Genomic_DNA"/>
</dbReference>
<accession>A4BT86</accession>
<dbReference type="Proteomes" id="UP000003374">
    <property type="component" value="Unassembled WGS sequence"/>
</dbReference>
<gene>
    <name evidence="1" type="ORF">NB231_08287</name>
</gene>
<comment type="caution">
    <text evidence="1">The sequence shown here is derived from an EMBL/GenBank/DDBJ whole genome shotgun (WGS) entry which is preliminary data.</text>
</comment>
<reference evidence="1 2" key="1">
    <citation type="submission" date="2006-02" db="EMBL/GenBank/DDBJ databases">
        <authorList>
            <person name="Waterbury J."/>
            <person name="Ferriera S."/>
            <person name="Johnson J."/>
            <person name="Kravitz S."/>
            <person name="Halpern A."/>
            <person name="Remington K."/>
            <person name="Beeson K."/>
            <person name="Tran B."/>
            <person name="Rogers Y.-H."/>
            <person name="Friedman R."/>
            <person name="Venter J.C."/>
        </authorList>
    </citation>
    <scope>NUCLEOTIDE SEQUENCE [LARGE SCALE GENOMIC DNA]</scope>
    <source>
        <strain evidence="1 2">Nb-231</strain>
    </source>
</reference>
<dbReference type="STRING" id="314278.NB231_08287"/>
<dbReference type="HOGENOM" id="CLU_3382900_0_0_6"/>
<evidence type="ECO:0000313" key="1">
    <source>
        <dbReference type="EMBL" id="EAR21154.1"/>
    </source>
</evidence>